<dbReference type="GO" id="GO:0030170">
    <property type="term" value="F:pyridoxal phosphate binding"/>
    <property type="evidence" value="ECO:0007669"/>
    <property type="project" value="InterPro"/>
</dbReference>
<dbReference type="FunFam" id="3.40.640.10:FF:000009">
    <property type="entry name" value="Cystathionine gamma-synthase homolog"/>
    <property type="match status" value="1"/>
</dbReference>
<comment type="cofactor">
    <cofactor evidence="1 5">
        <name>pyridoxal 5'-phosphate</name>
        <dbReference type="ChEBI" id="CHEBI:597326"/>
    </cofactor>
</comment>
<dbReference type="FunFam" id="3.90.1150.10:FF:000033">
    <property type="entry name" value="Cystathionine gamma-synthase"/>
    <property type="match status" value="1"/>
</dbReference>
<keyword evidence="3 4" id="KW-0663">Pyridoxal phosphate</keyword>
<dbReference type="PROSITE" id="PS00868">
    <property type="entry name" value="CYS_MET_METAB_PP"/>
    <property type="match status" value="1"/>
</dbReference>
<dbReference type="EC" id="2.5.1.48" evidence="6"/>
<dbReference type="Proteomes" id="UP000318741">
    <property type="component" value="Chromosome"/>
</dbReference>
<dbReference type="RefSeq" id="WP_145358882.1">
    <property type="nucleotide sequence ID" value="NZ_CP036265.1"/>
</dbReference>
<evidence type="ECO:0000256" key="1">
    <source>
        <dbReference type="ARBA" id="ARBA00001933"/>
    </source>
</evidence>
<dbReference type="Pfam" id="PF01053">
    <property type="entry name" value="Cys_Met_Meta_PP"/>
    <property type="match status" value="1"/>
</dbReference>
<reference evidence="6 7" key="1">
    <citation type="submission" date="2019-02" db="EMBL/GenBank/DDBJ databases">
        <title>Deep-cultivation of Planctomycetes and their phenomic and genomic characterization uncovers novel biology.</title>
        <authorList>
            <person name="Wiegand S."/>
            <person name="Jogler M."/>
            <person name="Boedeker C."/>
            <person name="Pinto D."/>
            <person name="Vollmers J."/>
            <person name="Rivas-Marin E."/>
            <person name="Kohn T."/>
            <person name="Peeters S.H."/>
            <person name="Heuer A."/>
            <person name="Rast P."/>
            <person name="Oberbeckmann S."/>
            <person name="Bunk B."/>
            <person name="Jeske O."/>
            <person name="Meyerdierks A."/>
            <person name="Storesund J.E."/>
            <person name="Kallscheuer N."/>
            <person name="Luecker S."/>
            <person name="Lage O.M."/>
            <person name="Pohl T."/>
            <person name="Merkel B.J."/>
            <person name="Hornburger P."/>
            <person name="Mueller R.-W."/>
            <person name="Bruemmer F."/>
            <person name="Labrenz M."/>
            <person name="Spormann A.M."/>
            <person name="Op den Camp H."/>
            <person name="Overmann J."/>
            <person name="Amann R."/>
            <person name="Jetten M.S.M."/>
            <person name="Mascher T."/>
            <person name="Medema M.H."/>
            <person name="Devos D.P."/>
            <person name="Kaster A.-K."/>
            <person name="Ovreas L."/>
            <person name="Rohde M."/>
            <person name="Galperin M.Y."/>
            <person name="Jogler C."/>
        </authorList>
    </citation>
    <scope>NUCLEOTIDE SEQUENCE [LARGE SCALE GENOMIC DNA]</scope>
    <source>
        <strain evidence="6 7">CA12</strain>
    </source>
</reference>
<dbReference type="GO" id="GO:0019343">
    <property type="term" value="P:cysteine biosynthetic process via cystathionine"/>
    <property type="evidence" value="ECO:0007669"/>
    <property type="project" value="TreeGrafter"/>
</dbReference>
<dbReference type="InterPro" id="IPR015424">
    <property type="entry name" value="PyrdxlP-dep_Trfase"/>
</dbReference>
<dbReference type="PANTHER" id="PTHR11808">
    <property type="entry name" value="TRANS-SULFURATION ENZYME FAMILY MEMBER"/>
    <property type="match status" value="1"/>
</dbReference>
<dbReference type="SUPFAM" id="SSF53383">
    <property type="entry name" value="PLP-dependent transferases"/>
    <property type="match status" value="1"/>
</dbReference>
<evidence type="ECO:0000256" key="3">
    <source>
        <dbReference type="ARBA" id="ARBA00022898"/>
    </source>
</evidence>
<evidence type="ECO:0000256" key="2">
    <source>
        <dbReference type="ARBA" id="ARBA00009077"/>
    </source>
</evidence>
<dbReference type="AlphaFoldDB" id="A0A517P9E4"/>
<dbReference type="GO" id="GO:0004123">
    <property type="term" value="F:cystathionine gamma-lyase activity"/>
    <property type="evidence" value="ECO:0007669"/>
    <property type="project" value="TreeGrafter"/>
</dbReference>
<dbReference type="PANTHER" id="PTHR11808:SF75">
    <property type="entry name" value="CYSTATHIONINE GAMMA-SYNTHASE"/>
    <property type="match status" value="1"/>
</dbReference>
<feature type="modified residue" description="N6-(pyridoxal phosphate)lysine" evidence="4">
    <location>
        <position position="213"/>
    </location>
</feature>
<proteinExistence type="inferred from homology"/>
<dbReference type="Gene3D" id="3.40.640.10">
    <property type="entry name" value="Type I PLP-dependent aspartate aminotransferase-like (Major domain)"/>
    <property type="match status" value="1"/>
</dbReference>
<dbReference type="EMBL" id="CP036265">
    <property type="protein sequence ID" value="QDT16000.1"/>
    <property type="molecule type" value="Genomic_DNA"/>
</dbReference>
<dbReference type="InterPro" id="IPR015422">
    <property type="entry name" value="PyrdxlP-dep_Trfase_small"/>
</dbReference>
<evidence type="ECO:0000256" key="4">
    <source>
        <dbReference type="PIRSR" id="PIRSR001434-2"/>
    </source>
</evidence>
<organism evidence="6 7">
    <name type="scientific">Alienimonas californiensis</name>
    <dbReference type="NCBI Taxonomy" id="2527989"/>
    <lineage>
        <taxon>Bacteria</taxon>
        <taxon>Pseudomonadati</taxon>
        <taxon>Planctomycetota</taxon>
        <taxon>Planctomycetia</taxon>
        <taxon>Planctomycetales</taxon>
        <taxon>Planctomycetaceae</taxon>
        <taxon>Alienimonas</taxon>
    </lineage>
</organism>
<sequence length="402" mass="43451">MADSAPHTNPPSGRDYSEYGFASRAVHTGVDKDGQYRSATTPIYPTSTFVWDDVRTNRGYDYTRSANPTRRALEENLASLCGGVDCRVTCSGMAAVDLACHLLNSGDHMIAGRDIYGGTYRLFHDVLPKRGIRVSFVNLSDPDEVAAAVSENTRALWIETPSNPLMNVHDVRALVKVAKEKGLFTIADNTFLSPALQRPIELGVDVEVHSTTKYINGHSDVIGGAVVAGSEEYAKGIAFACNALGLGGSPFDCWLTLRGVKTLGVRMKKHEENALAVAQFLFEHPAVEKVHYPGLRRHPGHELAKSQQDGFGAMLSFETAGDMRFAQNTLTGTKLVMLAESLGGIESLWQYPFLMSHASMSEEARRAGGINEHLIRLSVGIEDADDLIADIGAALEAASAKA</sequence>
<dbReference type="GO" id="GO:0009086">
    <property type="term" value="P:methionine biosynthetic process"/>
    <property type="evidence" value="ECO:0007669"/>
    <property type="project" value="UniProtKB-ARBA"/>
</dbReference>
<dbReference type="GO" id="GO:0005737">
    <property type="term" value="C:cytoplasm"/>
    <property type="evidence" value="ECO:0007669"/>
    <property type="project" value="TreeGrafter"/>
</dbReference>
<accession>A0A517P9E4</accession>
<dbReference type="GO" id="GO:0019346">
    <property type="term" value="P:transsulfuration"/>
    <property type="evidence" value="ECO:0007669"/>
    <property type="project" value="InterPro"/>
</dbReference>
<dbReference type="PIRSF" id="PIRSF001434">
    <property type="entry name" value="CGS"/>
    <property type="match status" value="1"/>
</dbReference>
<dbReference type="KEGG" id="acaf:CA12_20980"/>
<dbReference type="Gene3D" id="3.90.1150.10">
    <property type="entry name" value="Aspartate Aminotransferase, domain 1"/>
    <property type="match status" value="1"/>
</dbReference>
<gene>
    <name evidence="6" type="primary">metB</name>
    <name evidence="6" type="ORF">CA12_20980</name>
</gene>
<name>A0A517P9E4_9PLAN</name>
<dbReference type="OrthoDB" id="9780685at2"/>
<evidence type="ECO:0000313" key="7">
    <source>
        <dbReference type="Proteomes" id="UP000318741"/>
    </source>
</evidence>
<comment type="similarity">
    <text evidence="2 5">Belongs to the trans-sulfuration enzymes family.</text>
</comment>
<dbReference type="InterPro" id="IPR015421">
    <property type="entry name" value="PyrdxlP-dep_Trfase_major"/>
</dbReference>
<evidence type="ECO:0000313" key="6">
    <source>
        <dbReference type="EMBL" id="QDT16000.1"/>
    </source>
</evidence>
<dbReference type="InterPro" id="IPR000277">
    <property type="entry name" value="Cys/Met-Metab_PyrdxlP-dep_enz"/>
</dbReference>
<dbReference type="CDD" id="cd00614">
    <property type="entry name" value="CGS_like"/>
    <property type="match status" value="1"/>
</dbReference>
<dbReference type="InterPro" id="IPR054542">
    <property type="entry name" value="Cys_met_metab_PP"/>
</dbReference>
<dbReference type="GO" id="GO:0003962">
    <property type="term" value="F:cystathionine gamma-synthase activity"/>
    <property type="evidence" value="ECO:0007669"/>
    <property type="project" value="UniProtKB-EC"/>
</dbReference>
<keyword evidence="7" id="KW-1185">Reference proteome</keyword>
<protein>
    <submittedName>
        <fullName evidence="6">Cystathionine gamma-synthase</fullName>
        <ecNumber evidence="6">2.5.1.48</ecNumber>
    </submittedName>
</protein>
<keyword evidence="6" id="KW-0808">Transferase</keyword>
<evidence type="ECO:0000256" key="5">
    <source>
        <dbReference type="RuleBase" id="RU362118"/>
    </source>
</evidence>